<protein>
    <recommendedName>
        <fullName evidence="3">2,3-bisphosphoglycerate-independent phosphoglycerate mutase</fullName>
    </recommendedName>
</protein>
<dbReference type="AlphaFoldDB" id="A0A1H2TS72"/>
<proteinExistence type="predicted"/>
<evidence type="ECO:0008006" key="3">
    <source>
        <dbReference type="Google" id="ProtNLM"/>
    </source>
</evidence>
<keyword evidence="2" id="KW-1185">Reference proteome</keyword>
<sequence>MLTLICPGLLGPIPAAPETLPKASAIDRLLARADPIPTGGHDAATALLSHFGVSTDPEHDTPTASISLLGEAADVRCDGYWMHADPVHLRPDRDRLLLFAGASVAPDRAEADALVALFNSHFAVDGLRLTAPHPSRWYLRSDRDLVLRTEPLERVMDGPVPLDVPSGADARRWRGLMNEVQMLFYGSEVNRLREQARRPAINGIWTWGGGRLPERSGEPPDAVVGDDPLSAGLACWCSVAHRALEGWSPQDSLPGRRHLVLWNRLGAALLERDLAAWSTALVALDATIAVLEAQLKGGGLDELLLDPCAGSAYRLTRSTARRFWRRAGSIQSLVRRA</sequence>
<name>A0A1H2TS72_THIRO</name>
<gene>
    <name evidence="1" type="ORF">SAMN05421783_104112</name>
</gene>
<reference evidence="2" key="1">
    <citation type="submission" date="2016-10" db="EMBL/GenBank/DDBJ databases">
        <authorList>
            <person name="Varghese N."/>
            <person name="Submissions S."/>
        </authorList>
    </citation>
    <scope>NUCLEOTIDE SEQUENCE [LARGE SCALE GENOMIC DNA]</scope>
    <source>
        <strain evidence="2">DSM 217</strain>
    </source>
</reference>
<dbReference type="EMBL" id="FNNZ01000004">
    <property type="protein sequence ID" value="SDW46114.1"/>
    <property type="molecule type" value="Genomic_DNA"/>
</dbReference>
<dbReference type="STRING" id="1058.SAMN05421783_104112"/>
<dbReference type="RefSeq" id="WP_093029234.1">
    <property type="nucleotide sequence ID" value="NZ_FNNZ01000004.1"/>
</dbReference>
<organism evidence="1 2">
    <name type="scientific">Thiocapsa roseopersicina</name>
    <dbReference type="NCBI Taxonomy" id="1058"/>
    <lineage>
        <taxon>Bacteria</taxon>
        <taxon>Pseudomonadati</taxon>
        <taxon>Pseudomonadota</taxon>
        <taxon>Gammaproteobacteria</taxon>
        <taxon>Chromatiales</taxon>
        <taxon>Chromatiaceae</taxon>
        <taxon>Thiocapsa</taxon>
    </lineage>
</organism>
<dbReference type="OrthoDB" id="5295974at2"/>
<evidence type="ECO:0000313" key="2">
    <source>
        <dbReference type="Proteomes" id="UP000198816"/>
    </source>
</evidence>
<dbReference type="Proteomes" id="UP000198816">
    <property type="component" value="Unassembled WGS sequence"/>
</dbReference>
<evidence type="ECO:0000313" key="1">
    <source>
        <dbReference type="EMBL" id="SDW46114.1"/>
    </source>
</evidence>
<accession>A0A1H2TS72</accession>